<evidence type="ECO:0000256" key="1">
    <source>
        <dbReference type="ARBA" id="ARBA00023125"/>
    </source>
</evidence>
<proteinExistence type="predicted"/>
<feature type="DNA-binding region" description="H-T-H motif" evidence="2">
    <location>
        <begin position="53"/>
        <end position="72"/>
    </location>
</feature>
<protein>
    <submittedName>
        <fullName evidence="5">TetR/AcrR family transcriptional regulator</fullName>
    </submittedName>
</protein>
<feature type="compositionally biased region" description="Polar residues" evidence="3">
    <location>
        <begin position="1"/>
        <end position="26"/>
    </location>
</feature>
<organism evidence="5 6">
    <name type="scientific">Rhodococcus artemisiae</name>
    <dbReference type="NCBI Taxonomy" id="714159"/>
    <lineage>
        <taxon>Bacteria</taxon>
        <taxon>Bacillati</taxon>
        <taxon>Actinomycetota</taxon>
        <taxon>Actinomycetes</taxon>
        <taxon>Mycobacteriales</taxon>
        <taxon>Nocardiaceae</taxon>
        <taxon>Rhodococcus</taxon>
    </lineage>
</organism>
<evidence type="ECO:0000313" key="5">
    <source>
        <dbReference type="EMBL" id="MEE2058222.1"/>
    </source>
</evidence>
<evidence type="ECO:0000256" key="3">
    <source>
        <dbReference type="SAM" id="MobiDB-lite"/>
    </source>
</evidence>
<keyword evidence="6" id="KW-1185">Reference proteome</keyword>
<accession>A0ABU7LAA7</accession>
<evidence type="ECO:0000259" key="4">
    <source>
        <dbReference type="PROSITE" id="PS50977"/>
    </source>
</evidence>
<feature type="domain" description="HTH tetR-type" evidence="4">
    <location>
        <begin position="32"/>
        <end position="90"/>
    </location>
</feature>
<evidence type="ECO:0000256" key="2">
    <source>
        <dbReference type="PROSITE-ProRule" id="PRU00335"/>
    </source>
</evidence>
<dbReference type="InterPro" id="IPR001647">
    <property type="entry name" value="HTH_TetR"/>
</dbReference>
<evidence type="ECO:0000313" key="6">
    <source>
        <dbReference type="Proteomes" id="UP001336020"/>
    </source>
</evidence>
<dbReference type="SUPFAM" id="SSF46689">
    <property type="entry name" value="Homeodomain-like"/>
    <property type="match status" value="1"/>
</dbReference>
<dbReference type="Proteomes" id="UP001336020">
    <property type="component" value="Unassembled WGS sequence"/>
</dbReference>
<name>A0ABU7LAA7_9NOCA</name>
<dbReference type="Gene3D" id="1.10.357.10">
    <property type="entry name" value="Tetracycline Repressor, domain 2"/>
    <property type="match status" value="1"/>
</dbReference>
<dbReference type="PROSITE" id="PS50977">
    <property type="entry name" value="HTH_TETR_2"/>
    <property type="match status" value="1"/>
</dbReference>
<dbReference type="EMBL" id="JAUTXY010000004">
    <property type="protein sequence ID" value="MEE2058222.1"/>
    <property type="molecule type" value="Genomic_DNA"/>
</dbReference>
<dbReference type="InterPro" id="IPR009057">
    <property type="entry name" value="Homeodomain-like_sf"/>
</dbReference>
<feature type="region of interest" description="Disordered" evidence="3">
    <location>
        <begin position="1"/>
        <end position="33"/>
    </location>
</feature>
<reference evidence="5 6" key="1">
    <citation type="submission" date="2023-07" db="EMBL/GenBank/DDBJ databases">
        <authorList>
            <person name="Girao M."/>
            <person name="Carvalho M.F."/>
        </authorList>
    </citation>
    <scope>NUCLEOTIDE SEQUENCE [LARGE SCALE GENOMIC DNA]</scope>
    <source>
        <strain evidence="5 6">YIM65754</strain>
    </source>
</reference>
<keyword evidence="1 2" id="KW-0238">DNA-binding</keyword>
<sequence>MTTEDIAGTSSMSARATEAVQRSLTPRQEAASRDVDRLIRAGRELLTAGAPARVADIVAAAGLSNDAFYRYFRSKGDFVDAVVEEGGHRLVNHLRRKIDAAETPEEALRAGATVILKQGVDPEIAAATRNVVGGGGRSHAPKVREELELTLARILAGPIADLGSTDPERDSITTAILLLAQMEHLLWKDTTGFDAAAEVEHILGYIRGALHTA</sequence>
<gene>
    <name evidence="5" type="ORF">Q7514_11885</name>
</gene>
<dbReference type="Pfam" id="PF00440">
    <property type="entry name" value="TetR_N"/>
    <property type="match status" value="1"/>
</dbReference>
<dbReference type="RefSeq" id="WP_330133447.1">
    <property type="nucleotide sequence ID" value="NZ_JAUTXY010000004.1"/>
</dbReference>
<comment type="caution">
    <text evidence="5">The sequence shown here is derived from an EMBL/GenBank/DDBJ whole genome shotgun (WGS) entry which is preliminary data.</text>
</comment>